<comment type="cofactor">
    <cofactor evidence="1">
        <name>a divalent metal cation</name>
        <dbReference type="ChEBI" id="CHEBI:60240"/>
    </cofactor>
</comment>
<dbReference type="Proteomes" id="UP000094795">
    <property type="component" value="Unassembled WGS sequence"/>
</dbReference>
<evidence type="ECO:0000313" key="9">
    <source>
        <dbReference type="EMBL" id="OCW55814.1"/>
    </source>
</evidence>
<evidence type="ECO:0000313" key="10">
    <source>
        <dbReference type="Proteomes" id="UP000094795"/>
    </source>
</evidence>
<evidence type="ECO:0000256" key="5">
    <source>
        <dbReference type="ARBA" id="ARBA00035648"/>
    </source>
</evidence>
<dbReference type="EMBL" id="LQZT01000049">
    <property type="protein sequence ID" value="OCW55814.1"/>
    <property type="molecule type" value="Genomic_DNA"/>
</dbReference>
<sequence length="295" mass="31792">MAVQSMTGFARHEGEVQGCRFVWELRSVNGKNLDVRLRLPQGFEALEQPVRKAAAAAFARGNIQVSLSVSAVASAVEAVVNEAALEAVIDLVARLADRVDARKPALDGLLNIKGVLEFRDPELSETDREGRDRAVLGGFLAAVEGLKAMRQAEGAALAAVLGRQVNEIERLTLKVEADPSRSPEAIRARLAQQVAALMDTGAGLDRDRLHMEAALLATKADLREEIDRLKAHVAAARSLLAGEGGAGRRLDFLAQEFNRETNTICSKSNAASVTAIGLDLKVLIDQFREQVQNLE</sequence>
<organism evidence="9 10">
    <name type="scientific">Hoeflea olei</name>
    <dbReference type="NCBI Taxonomy" id="1480615"/>
    <lineage>
        <taxon>Bacteria</taxon>
        <taxon>Pseudomonadati</taxon>
        <taxon>Pseudomonadota</taxon>
        <taxon>Alphaproteobacteria</taxon>
        <taxon>Hyphomicrobiales</taxon>
        <taxon>Rhizobiaceae</taxon>
        <taxon>Hoeflea</taxon>
    </lineage>
</organism>
<dbReference type="NCBIfam" id="TIGR00255">
    <property type="entry name" value="YicC/YloC family endoribonuclease"/>
    <property type="match status" value="1"/>
</dbReference>
<evidence type="ECO:0000256" key="4">
    <source>
        <dbReference type="ARBA" id="ARBA00022801"/>
    </source>
</evidence>
<dbReference type="STRING" id="1480615.AWJ14_15150"/>
<feature type="domain" description="Endoribonuclease YicC-like N-terminal" evidence="7">
    <location>
        <begin position="3"/>
        <end position="158"/>
    </location>
</feature>
<dbReference type="Pfam" id="PF08340">
    <property type="entry name" value="YicC-like_C"/>
    <property type="match status" value="1"/>
</dbReference>
<dbReference type="InterPro" id="IPR005229">
    <property type="entry name" value="YicC/YloC-like"/>
</dbReference>
<evidence type="ECO:0000259" key="8">
    <source>
        <dbReference type="Pfam" id="PF08340"/>
    </source>
</evidence>
<evidence type="ECO:0000259" key="7">
    <source>
        <dbReference type="Pfam" id="PF03755"/>
    </source>
</evidence>
<evidence type="ECO:0000256" key="6">
    <source>
        <dbReference type="SAM" id="Coils"/>
    </source>
</evidence>
<dbReference type="GO" id="GO:0004521">
    <property type="term" value="F:RNA endonuclease activity"/>
    <property type="evidence" value="ECO:0007669"/>
    <property type="project" value="InterPro"/>
</dbReference>
<accession>A0A1C1YQQ3</accession>
<dbReference type="Pfam" id="PF03755">
    <property type="entry name" value="YicC-like_N"/>
    <property type="match status" value="1"/>
</dbReference>
<feature type="domain" description="Endoribonuclease YicC-like C-terminal" evidence="8">
    <location>
        <begin position="180"/>
        <end position="295"/>
    </location>
</feature>
<dbReference type="PANTHER" id="PTHR30636:SF3">
    <property type="entry name" value="UPF0701 PROTEIN YICC"/>
    <property type="match status" value="1"/>
</dbReference>
<keyword evidence="6" id="KW-0175">Coiled coil</keyword>
<feature type="coiled-coil region" evidence="6">
    <location>
        <begin position="212"/>
        <end position="239"/>
    </location>
</feature>
<dbReference type="OrthoDB" id="9771229at2"/>
<dbReference type="GO" id="GO:0016787">
    <property type="term" value="F:hydrolase activity"/>
    <property type="evidence" value="ECO:0007669"/>
    <property type="project" value="UniProtKB-KW"/>
</dbReference>
<keyword evidence="10" id="KW-1185">Reference proteome</keyword>
<dbReference type="InterPro" id="IPR013527">
    <property type="entry name" value="YicC-like_N"/>
</dbReference>
<keyword evidence="3" id="KW-0255">Endonuclease</keyword>
<reference evidence="9 10" key="1">
    <citation type="submission" date="2015-12" db="EMBL/GenBank/DDBJ databases">
        <authorList>
            <person name="Shamseldin A."/>
            <person name="Moawad H."/>
            <person name="Abd El-Rahim W.M."/>
            <person name="Sadowsky M.J."/>
        </authorList>
    </citation>
    <scope>NUCLEOTIDE SEQUENCE [LARGE SCALE GENOMIC DNA]</scope>
    <source>
        <strain evidence="9 10">JC234</strain>
    </source>
</reference>
<name>A0A1C1YQQ3_9HYPH</name>
<gene>
    <name evidence="9" type="ORF">AWJ14_15150</name>
</gene>
<evidence type="ECO:0000256" key="2">
    <source>
        <dbReference type="ARBA" id="ARBA00022722"/>
    </source>
</evidence>
<keyword evidence="4" id="KW-0378">Hydrolase</keyword>
<comment type="caution">
    <text evidence="9">The sequence shown here is derived from an EMBL/GenBank/DDBJ whole genome shotgun (WGS) entry which is preliminary data.</text>
</comment>
<dbReference type="InterPro" id="IPR013551">
    <property type="entry name" value="YicC-like_C"/>
</dbReference>
<comment type="similarity">
    <text evidence="5">Belongs to the YicC/YloC family.</text>
</comment>
<evidence type="ECO:0000256" key="1">
    <source>
        <dbReference type="ARBA" id="ARBA00001968"/>
    </source>
</evidence>
<keyword evidence="2" id="KW-0540">Nuclease</keyword>
<evidence type="ECO:0000256" key="3">
    <source>
        <dbReference type="ARBA" id="ARBA00022759"/>
    </source>
</evidence>
<dbReference type="PANTHER" id="PTHR30636">
    <property type="entry name" value="UPF0701 PROTEIN YICC"/>
    <property type="match status" value="1"/>
</dbReference>
<dbReference type="AlphaFoldDB" id="A0A1C1YQQ3"/>
<proteinExistence type="inferred from homology"/>
<protein>
    <recommendedName>
        <fullName evidence="11">YicC family protein</fullName>
    </recommendedName>
</protein>
<evidence type="ECO:0008006" key="11">
    <source>
        <dbReference type="Google" id="ProtNLM"/>
    </source>
</evidence>
<dbReference type="RefSeq" id="WP_066184027.1">
    <property type="nucleotide sequence ID" value="NZ_LQZT01000049.1"/>
</dbReference>